<keyword evidence="3" id="KW-1185">Reference proteome</keyword>
<feature type="chain" id="PRO_5045198577" evidence="1">
    <location>
        <begin position="24"/>
        <end position="185"/>
    </location>
</feature>
<dbReference type="EMBL" id="CAUYUJ010014249">
    <property type="protein sequence ID" value="CAK0838790.1"/>
    <property type="molecule type" value="Genomic_DNA"/>
</dbReference>
<sequence length="185" mass="19115">MRCASGALAAFLVSLHTRTRARAVDQNDRVAMELSPGGEAYRTQPIMRSESLQDVPPESLTKVSDQAAPALSEEMVIESARIALATLNSSEGATMLEQGSGMIPGLSAESAMFKATDLLFGVTGIVLEDYPYACLCDATGSCQGDPMETSCKGRPGDNAAVRRAGGVRAALVALGGFVAAATALS</sequence>
<evidence type="ECO:0000313" key="2">
    <source>
        <dbReference type="EMBL" id="CAK0838790.1"/>
    </source>
</evidence>
<feature type="signal peptide" evidence="1">
    <location>
        <begin position="1"/>
        <end position="23"/>
    </location>
</feature>
<reference evidence="2" key="1">
    <citation type="submission" date="2023-10" db="EMBL/GenBank/DDBJ databases">
        <authorList>
            <person name="Chen Y."/>
            <person name="Shah S."/>
            <person name="Dougan E. K."/>
            <person name="Thang M."/>
            <person name="Chan C."/>
        </authorList>
    </citation>
    <scope>NUCLEOTIDE SEQUENCE [LARGE SCALE GENOMIC DNA]</scope>
</reference>
<protein>
    <submittedName>
        <fullName evidence="2">Uncharacterized protein</fullName>
    </submittedName>
</protein>
<evidence type="ECO:0000256" key="1">
    <source>
        <dbReference type="SAM" id="SignalP"/>
    </source>
</evidence>
<dbReference type="Proteomes" id="UP001189429">
    <property type="component" value="Unassembled WGS sequence"/>
</dbReference>
<proteinExistence type="predicted"/>
<comment type="caution">
    <text evidence="2">The sequence shown here is derived from an EMBL/GenBank/DDBJ whole genome shotgun (WGS) entry which is preliminary data.</text>
</comment>
<keyword evidence="1" id="KW-0732">Signal</keyword>
<evidence type="ECO:0000313" key="3">
    <source>
        <dbReference type="Proteomes" id="UP001189429"/>
    </source>
</evidence>
<accession>A0ABN9T217</accession>
<name>A0ABN9T217_9DINO</name>
<organism evidence="2 3">
    <name type="scientific">Prorocentrum cordatum</name>
    <dbReference type="NCBI Taxonomy" id="2364126"/>
    <lineage>
        <taxon>Eukaryota</taxon>
        <taxon>Sar</taxon>
        <taxon>Alveolata</taxon>
        <taxon>Dinophyceae</taxon>
        <taxon>Prorocentrales</taxon>
        <taxon>Prorocentraceae</taxon>
        <taxon>Prorocentrum</taxon>
    </lineage>
</organism>
<gene>
    <name evidence="2" type="ORF">PCOR1329_LOCUS34651</name>
</gene>